<dbReference type="SUPFAM" id="SSF49785">
    <property type="entry name" value="Galactose-binding domain-like"/>
    <property type="match status" value="1"/>
</dbReference>
<dbReference type="AlphaFoldDB" id="A0A9W6QHJ7"/>
<reference evidence="3" key="1">
    <citation type="submission" date="2023-02" db="EMBL/GenBank/DDBJ databases">
        <title>Actinokineospora globicatena NBRC 15670.</title>
        <authorList>
            <person name="Ichikawa N."/>
            <person name="Sato H."/>
            <person name="Tonouchi N."/>
        </authorList>
    </citation>
    <scope>NUCLEOTIDE SEQUENCE</scope>
    <source>
        <strain evidence="3">NBRC 15670</strain>
    </source>
</reference>
<protein>
    <recommendedName>
        <fullName evidence="5">F5/8 type C domain-containing protein</fullName>
    </recommendedName>
</protein>
<evidence type="ECO:0000313" key="4">
    <source>
        <dbReference type="Proteomes" id="UP001165042"/>
    </source>
</evidence>
<dbReference type="EMBL" id="BSSD01000001">
    <property type="protein sequence ID" value="GLW90578.1"/>
    <property type="molecule type" value="Genomic_DNA"/>
</dbReference>
<proteinExistence type="predicted"/>
<evidence type="ECO:0008006" key="5">
    <source>
        <dbReference type="Google" id="ProtNLM"/>
    </source>
</evidence>
<dbReference type="Gene3D" id="2.60.120.260">
    <property type="entry name" value="Galactose-binding domain-like"/>
    <property type="match status" value="1"/>
</dbReference>
<evidence type="ECO:0000313" key="3">
    <source>
        <dbReference type="EMBL" id="GLW90578.1"/>
    </source>
</evidence>
<gene>
    <name evidence="3" type="ORF">Aglo03_13940</name>
</gene>
<keyword evidence="2" id="KW-0732">Signal</keyword>
<dbReference type="RefSeq" id="WP_285608685.1">
    <property type="nucleotide sequence ID" value="NZ_BSSD01000001.1"/>
</dbReference>
<dbReference type="Pfam" id="PF22633">
    <property type="entry name" value="F5_F8_type_C_2"/>
    <property type="match status" value="1"/>
</dbReference>
<feature type="compositionally biased region" description="Low complexity" evidence="1">
    <location>
        <begin position="31"/>
        <end position="58"/>
    </location>
</feature>
<accession>A0A9W6QHJ7</accession>
<feature type="compositionally biased region" description="Low complexity" evidence="1">
    <location>
        <begin position="65"/>
        <end position="115"/>
    </location>
</feature>
<dbReference type="Proteomes" id="UP001165042">
    <property type="component" value="Unassembled WGS sequence"/>
</dbReference>
<organism evidence="3 4">
    <name type="scientific">Actinokineospora globicatena</name>
    <dbReference type="NCBI Taxonomy" id="103729"/>
    <lineage>
        <taxon>Bacteria</taxon>
        <taxon>Bacillati</taxon>
        <taxon>Actinomycetota</taxon>
        <taxon>Actinomycetes</taxon>
        <taxon>Pseudonocardiales</taxon>
        <taxon>Pseudonocardiaceae</taxon>
        <taxon>Actinokineospora</taxon>
    </lineage>
</organism>
<evidence type="ECO:0000256" key="1">
    <source>
        <dbReference type="SAM" id="MobiDB-lite"/>
    </source>
</evidence>
<sequence>MPLIARKHVPAALALISATILGVVVPTATATPTQSADPAAAALTTFPPTTTTQPSSTMPKPPCDTSTATTTTTTTTTGGPTYTGTPTNTPSTTYPSTPSTPTTYWPSSPTTYPSSDPNPPKPGTNYALAGWATASSTFPGYAARKVNDGSASTALGCDHSWANDIGRPPSVTPEWVQVDWHYERSVSHIVVYTSDGYPLRDFDVQVYNPNGWWDTVATYNYNTNTKVNVWFGARNTRGVKILAKVGPSHQPQYARVNEIQAYAY</sequence>
<name>A0A9W6QHJ7_9PSEU</name>
<feature type="chain" id="PRO_5040984746" description="F5/8 type C domain-containing protein" evidence="2">
    <location>
        <begin position="31"/>
        <end position="264"/>
    </location>
</feature>
<dbReference type="InterPro" id="IPR008979">
    <property type="entry name" value="Galactose-bd-like_sf"/>
</dbReference>
<evidence type="ECO:0000256" key="2">
    <source>
        <dbReference type="SAM" id="SignalP"/>
    </source>
</evidence>
<comment type="caution">
    <text evidence="3">The sequence shown here is derived from an EMBL/GenBank/DDBJ whole genome shotgun (WGS) entry which is preliminary data.</text>
</comment>
<keyword evidence="4" id="KW-1185">Reference proteome</keyword>
<feature type="region of interest" description="Disordered" evidence="1">
    <location>
        <begin position="31"/>
        <end position="123"/>
    </location>
</feature>
<feature type="signal peptide" evidence="2">
    <location>
        <begin position="1"/>
        <end position="30"/>
    </location>
</feature>